<dbReference type="AlphaFoldDB" id="A0A093XWQ0"/>
<feature type="non-terminal residue" evidence="1">
    <location>
        <position position="1"/>
    </location>
</feature>
<gene>
    <name evidence="1" type="ORF">GQ26_0092690</name>
</gene>
<organism evidence="1">
    <name type="scientific">Talaromyces marneffei PM1</name>
    <dbReference type="NCBI Taxonomy" id="1077442"/>
    <lineage>
        <taxon>Eukaryota</taxon>
        <taxon>Fungi</taxon>
        <taxon>Dikarya</taxon>
        <taxon>Ascomycota</taxon>
        <taxon>Pezizomycotina</taxon>
        <taxon>Eurotiomycetes</taxon>
        <taxon>Eurotiomycetidae</taxon>
        <taxon>Eurotiales</taxon>
        <taxon>Trichocomaceae</taxon>
        <taxon>Talaromyces</taxon>
        <taxon>Talaromyces sect. Talaromyces</taxon>
    </lineage>
</organism>
<name>A0A093XWQ0_TALMA</name>
<evidence type="ECO:0000313" key="1">
    <source>
        <dbReference type="EMBL" id="KFX49683.1"/>
    </source>
</evidence>
<reference evidence="1" key="1">
    <citation type="journal article" date="2014" name="PLoS Genet.">
        <title>Signature Gene Expression Reveals Novel Clues to the Molecular Mechanisms of Dimorphic Transition in Penicillium marneffei.</title>
        <authorList>
            <person name="Yang E."/>
            <person name="Wang G."/>
            <person name="Cai J."/>
            <person name="Woo P.C."/>
            <person name="Lau S.K."/>
            <person name="Yuen K.-Y."/>
            <person name="Chow W.-N."/>
            <person name="Lin X."/>
        </authorList>
    </citation>
    <scope>NUCLEOTIDE SEQUENCE [LARGE SCALE GENOMIC DNA]</scope>
    <source>
        <strain evidence="1">PM1</strain>
    </source>
</reference>
<sequence>GCSPDQSNASQRDKPPLLLVLVQFGYWEEESSLSNLLRLPHLLGYDTTMSVQLDNQQSIIDYCRSCPDDQLIGGSKYGNRVVKLPNYDLVVKFGRQVSSYEAKNQQKEYNIVDPKIVTVPWVHNFFVDDEGWGYMVSDFIAGKTIDPLPHSHIQKLASVLEFFWLYYL</sequence>
<dbReference type="HOGENOM" id="CLU_1590443_0_0_1"/>
<dbReference type="EMBL" id="JPOX01000009">
    <property type="protein sequence ID" value="KFX49683.1"/>
    <property type="molecule type" value="Genomic_DNA"/>
</dbReference>
<proteinExistence type="predicted"/>
<accession>A0A093XWQ0</accession>
<comment type="caution">
    <text evidence="1">The sequence shown here is derived from an EMBL/GenBank/DDBJ whole genome shotgun (WGS) entry which is preliminary data.</text>
</comment>
<protein>
    <submittedName>
        <fullName evidence="1">Uncharacterized protein</fullName>
    </submittedName>
</protein>